<dbReference type="Proteomes" id="UP000823399">
    <property type="component" value="Unassembled WGS sequence"/>
</dbReference>
<reference evidence="2" key="1">
    <citation type="journal article" date="2020" name="New Phytol.">
        <title>Comparative genomics reveals dynamic genome evolution in host specialist ectomycorrhizal fungi.</title>
        <authorList>
            <person name="Lofgren L.A."/>
            <person name="Nguyen N.H."/>
            <person name="Vilgalys R."/>
            <person name="Ruytinx J."/>
            <person name="Liao H.L."/>
            <person name="Branco S."/>
            <person name="Kuo A."/>
            <person name="LaButti K."/>
            <person name="Lipzen A."/>
            <person name="Andreopoulos W."/>
            <person name="Pangilinan J."/>
            <person name="Riley R."/>
            <person name="Hundley H."/>
            <person name="Na H."/>
            <person name="Barry K."/>
            <person name="Grigoriev I.V."/>
            <person name="Stajich J.E."/>
            <person name="Kennedy P.G."/>
        </authorList>
    </citation>
    <scope>NUCLEOTIDE SEQUENCE</scope>
    <source>
        <strain evidence="2">FC423</strain>
    </source>
</reference>
<evidence type="ECO:0000313" key="3">
    <source>
        <dbReference type="Proteomes" id="UP000823399"/>
    </source>
</evidence>
<dbReference type="EMBL" id="JABBWM010000629">
    <property type="protein sequence ID" value="KAG2079945.1"/>
    <property type="molecule type" value="Genomic_DNA"/>
</dbReference>
<feature type="compositionally biased region" description="Polar residues" evidence="1">
    <location>
        <begin position="37"/>
        <end position="47"/>
    </location>
</feature>
<evidence type="ECO:0000313" key="2">
    <source>
        <dbReference type="EMBL" id="KAG2079945.1"/>
    </source>
</evidence>
<gene>
    <name evidence="2" type="ORF">F5147DRAFT_661565</name>
</gene>
<dbReference type="InterPro" id="IPR040521">
    <property type="entry name" value="KDZ"/>
</dbReference>
<proteinExistence type="predicted"/>
<dbReference type="GeneID" id="64696977"/>
<sequence>MVIWLGHKENACPWDDDVGKSALFTTGEGDSDDTDAKSTLNEPNAEQSMKEAHDLPTGMPFIRNNKAMTTIVDKSGVHTYIIKYCTCPEAATTDIQLFHMVQDFGNELLQQVKEDDHEHLSSLGASELCGASSAISLIAMKDHYQELMRVARQWRKLKLLKWNGFGHEKKEVRPGDLALFFSDALYKEHLAIAKDAVQCSECNNHRTVNLANASRHRLEATGIGGCACVRHECFVLHAMVDFQKGERQMNMDCALCEELKLNAKGICHILTFYDVNSPTRKQQELRLLMVQGWWPDEAHQKGAATWLAEGLAIEEAQVMLQMDDIDRWMAAGAIILSEELGDNDMQIMQPDLLILQEEAEEDIDIELRVLSRKRGNSRSGKGRLGADDALLKRYQPLTREHLKVSTAVADPNSRGQRDNVLAWFWSLDVEGDSDSSDWLNEFYHVHWLHAKAMRD</sequence>
<dbReference type="Pfam" id="PF18758">
    <property type="entry name" value="KDZ"/>
    <property type="match status" value="1"/>
</dbReference>
<evidence type="ECO:0000256" key="1">
    <source>
        <dbReference type="SAM" id="MobiDB-lite"/>
    </source>
</evidence>
<dbReference type="AlphaFoldDB" id="A0A9P7EQS1"/>
<evidence type="ECO:0008006" key="4">
    <source>
        <dbReference type="Google" id="ProtNLM"/>
    </source>
</evidence>
<dbReference type="OrthoDB" id="3143151at2759"/>
<name>A0A9P7EQS1_9AGAM</name>
<keyword evidence="3" id="KW-1185">Reference proteome</keyword>
<organism evidence="2 3">
    <name type="scientific">Suillus discolor</name>
    <dbReference type="NCBI Taxonomy" id="1912936"/>
    <lineage>
        <taxon>Eukaryota</taxon>
        <taxon>Fungi</taxon>
        <taxon>Dikarya</taxon>
        <taxon>Basidiomycota</taxon>
        <taxon>Agaricomycotina</taxon>
        <taxon>Agaricomycetes</taxon>
        <taxon>Agaricomycetidae</taxon>
        <taxon>Boletales</taxon>
        <taxon>Suillineae</taxon>
        <taxon>Suillaceae</taxon>
        <taxon>Suillus</taxon>
    </lineage>
</organism>
<feature type="region of interest" description="Disordered" evidence="1">
    <location>
        <begin position="23"/>
        <end position="57"/>
    </location>
</feature>
<protein>
    <recommendedName>
        <fullName evidence="4">CxC2-like cysteine cluster KDZ transposase-associated domain-containing protein</fullName>
    </recommendedName>
</protein>
<accession>A0A9P7EQS1</accession>
<dbReference type="RefSeq" id="XP_041284086.1">
    <property type="nucleotide sequence ID" value="XM_041434718.1"/>
</dbReference>
<comment type="caution">
    <text evidence="2">The sequence shown here is derived from an EMBL/GenBank/DDBJ whole genome shotgun (WGS) entry which is preliminary data.</text>
</comment>